<dbReference type="InterPro" id="IPR013154">
    <property type="entry name" value="ADH-like_N"/>
</dbReference>
<dbReference type="KEGG" id="mgor:H0P51_00625"/>
<dbReference type="AlphaFoldDB" id="A0A7D6HU88"/>
<dbReference type="SMART" id="SM00829">
    <property type="entry name" value="PKS_ER"/>
    <property type="match status" value="1"/>
</dbReference>
<dbReference type="GO" id="GO:0005829">
    <property type="term" value="C:cytosol"/>
    <property type="evidence" value="ECO:0007669"/>
    <property type="project" value="TreeGrafter"/>
</dbReference>
<keyword evidence="3" id="KW-0479">Metal-binding</keyword>
<reference evidence="8" key="3">
    <citation type="submission" date="2023-07" db="EMBL/GenBank/DDBJ databases">
        <title>Description of Mycobacterium gordonae subsp. intergordonae subsp.nov. and Mycobacterium gordonae subsp. gordonae subsp. nov.</title>
        <authorList>
            <person name="Huang H."/>
        </authorList>
    </citation>
    <scope>NUCLEOTIDE SEQUENCE [LARGE SCALE GENOMIC DNA]</scope>
    <source>
        <strain evidence="8">24</strain>
    </source>
</reference>
<organism evidence="7 8">
    <name type="scientific">Mycobacterium vicinigordonae</name>
    <dbReference type="NCBI Taxonomy" id="1719132"/>
    <lineage>
        <taxon>Bacteria</taxon>
        <taxon>Bacillati</taxon>
        <taxon>Actinomycetota</taxon>
        <taxon>Actinomycetes</taxon>
        <taxon>Mycobacteriales</taxon>
        <taxon>Mycobacteriaceae</taxon>
        <taxon>Mycobacterium</taxon>
    </lineage>
</organism>
<dbReference type="Pfam" id="PF08240">
    <property type="entry name" value="ADH_N"/>
    <property type="match status" value="1"/>
</dbReference>
<dbReference type="EMBL" id="CP059165">
    <property type="protein sequence ID" value="QLL07572.1"/>
    <property type="molecule type" value="Genomic_DNA"/>
</dbReference>
<dbReference type="GO" id="GO:0046294">
    <property type="term" value="P:formaldehyde catabolic process"/>
    <property type="evidence" value="ECO:0007669"/>
    <property type="project" value="TreeGrafter"/>
</dbReference>
<evidence type="ECO:0000256" key="4">
    <source>
        <dbReference type="ARBA" id="ARBA00022833"/>
    </source>
</evidence>
<evidence type="ECO:0000256" key="2">
    <source>
        <dbReference type="ARBA" id="ARBA00008072"/>
    </source>
</evidence>
<dbReference type="InterPro" id="IPR036291">
    <property type="entry name" value="NAD(P)-bd_dom_sf"/>
</dbReference>
<evidence type="ECO:0000256" key="1">
    <source>
        <dbReference type="ARBA" id="ARBA00001947"/>
    </source>
</evidence>
<comment type="similarity">
    <text evidence="2">Belongs to the zinc-containing alcohol dehydrogenase family.</text>
</comment>
<dbReference type="Gene3D" id="3.90.180.10">
    <property type="entry name" value="Medium-chain alcohol dehydrogenases, catalytic domain"/>
    <property type="match status" value="1"/>
</dbReference>
<name>A0A7D6HU88_9MYCO</name>
<evidence type="ECO:0000256" key="3">
    <source>
        <dbReference type="ARBA" id="ARBA00022723"/>
    </source>
</evidence>
<sequence>MSDAAVCTAAGADLRVEQLFVAPPRRGEVKVRIGATGLCGSDRSAAIGAMPCPMPMVLGHQGAGIVTAVGDGVDSVRLGDRVVIIAITQCHQCYECARSRPHLCRVGLAGLTTGLPPAGTSPLRDAKGNAVRQFMAAGTFADEIVVPATSAIPIPFDMPFVPAALIGCSGLTGFGAAVNTASIEPGYSVAVIGCGAVGLFAIQGARLVGAGEIVAIDVAKSKLELAKSLGADDVIDGSTYDSVACVRQLTANRGADVVIEAVGSQVTVDQAIRMTARGGHAVFVGAGSPDTMVAVRQYSGLIAPGVTLRGCFLGSADARRDVPRLVRHYLAGDLQIDPLVSQRITLGEVNQGLASLGGPNTVTSVIDFQQEPSATESLRSAVIPRPYHSDLTNTVAPVDI</sequence>
<evidence type="ECO:0000256" key="5">
    <source>
        <dbReference type="ARBA" id="ARBA00023027"/>
    </source>
</evidence>
<accession>A0A7D6HU88</accession>
<comment type="cofactor">
    <cofactor evidence="1">
        <name>Zn(2+)</name>
        <dbReference type="ChEBI" id="CHEBI:29105"/>
    </cofactor>
</comment>
<dbReference type="PANTHER" id="PTHR43880:SF12">
    <property type="entry name" value="ALCOHOL DEHYDROGENASE CLASS-3"/>
    <property type="match status" value="1"/>
</dbReference>
<keyword evidence="8" id="KW-1185">Reference proteome</keyword>
<keyword evidence="5" id="KW-0520">NAD</keyword>
<dbReference type="InterPro" id="IPR020843">
    <property type="entry name" value="ER"/>
</dbReference>
<evidence type="ECO:0000313" key="8">
    <source>
        <dbReference type="Proteomes" id="UP000510682"/>
    </source>
</evidence>
<dbReference type="SUPFAM" id="SSF50129">
    <property type="entry name" value="GroES-like"/>
    <property type="match status" value="1"/>
</dbReference>
<dbReference type="FunFam" id="3.40.50.720:FF:000003">
    <property type="entry name" value="S-(hydroxymethyl)glutathione dehydrogenase"/>
    <property type="match status" value="1"/>
</dbReference>
<dbReference type="InterPro" id="IPR013149">
    <property type="entry name" value="ADH-like_C"/>
</dbReference>
<dbReference type="PANTHER" id="PTHR43880">
    <property type="entry name" value="ALCOHOL DEHYDROGENASE"/>
    <property type="match status" value="1"/>
</dbReference>
<keyword evidence="4" id="KW-0862">Zinc</keyword>
<evidence type="ECO:0000259" key="6">
    <source>
        <dbReference type="SMART" id="SM00829"/>
    </source>
</evidence>
<dbReference type="GO" id="GO:0051903">
    <property type="term" value="F:S-(hydroxymethyl)glutathione dehydrogenase [NAD(P)+] activity"/>
    <property type="evidence" value="ECO:0007669"/>
    <property type="project" value="TreeGrafter"/>
</dbReference>
<dbReference type="GO" id="GO:0008270">
    <property type="term" value="F:zinc ion binding"/>
    <property type="evidence" value="ECO:0007669"/>
    <property type="project" value="TreeGrafter"/>
</dbReference>
<dbReference type="SUPFAM" id="SSF51735">
    <property type="entry name" value="NAD(P)-binding Rossmann-fold domains"/>
    <property type="match status" value="1"/>
</dbReference>
<evidence type="ECO:0000313" key="7">
    <source>
        <dbReference type="EMBL" id="QLL07572.1"/>
    </source>
</evidence>
<dbReference type="Gene3D" id="3.40.50.720">
    <property type="entry name" value="NAD(P)-binding Rossmann-like Domain"/>
    <property type="match status" value="1"/>
</dbReference>
<dbReference type="Pfam" id="PF00107">
    <property type="entry name" value="ADH_zinc_N"/>
    <property type="match status" value="1"/>
</dbReference>
<proteinExistence type="inferred from homology"/>
<protein>
    <submittedName>
        <fullName evidence="7">Zinc-binding dehydrogenase</fullName>
    </submittedName>
</protein>
<reference evidence="8" key="1">
    <citation type="submission" date="2020-07" db="EMBL/GenBank/DDBJ databases">
        <title>Description of Mycobacterium gordonae subsp. intergordonae subsp.nov. and Mycobacterium gordonae subsp. gordonae subsp. nov.</title>
        <authorList>
            <person name="Yu X."/>
        </authorList>
    </citation>
    <scope>NUCLEOTIDE SEQUENCE [LARGE SCALE GENOMIC DNA]</scope>
    <source>
        <strain evidence="8">24</strain>
    </source>
</reference>
<dbReference type="Proteomes" id="UP000510682">
    <property type="component" value="Chromosome"/>
</dbReference>
<dbReference type="RefSeq" id="WP_180916145.1">
    <property type="nucleotide sequence ID" value="NZ_CP059165.1"/>
</dbReference>
<feature type="domain" description="Enoyl reductase (ER)" evidence="6">
    <location>
        <begin position="11"/>
        <end position="366"/>
    </location>
</feature>
<gene>
    <name evidence="7" type="ORF">H0P51_00625</name>
</gene>
<dbReference type="InterPro" id="IPR011032">
    <property type="entry name" value="GroES-like_sf"/>
</dbReference>
<reference evidence="7 8" key="2">
    <citation type="submission" date="2020-07" db="EMBL/GenBank/DDBJ databases">
        <authorList>
            <person name="Yu X."/>
        </authorList>
    </citation>
    <scope>NUCLEOTIDE SEQUENCE [LARGE SCALE GENOMIC DNA]</scope>
    <source>
        <strain evidence="8">24</strain>
    </source>
</reference>